<dbReference type="InterPro" id="IPR000212">
    <property type="entry name" value="DNA_helicase_UvrD/REP"/>
</dbReference>
<evidence type="ECO:0000256" key="8">
    <source>
        <dbReference type="ARBA" id="ARBA00048988"/>
    </source>
</evidence>
<evidence type="ECO:0000256" key="5">
    <source>
        <dbReference type="ARBA" id="ARBA00023235"/>
    </source>
</evidence>
<dbReference type="InterPro" id="IPR027417">
    <property type="entry name" value="P-loop_NTPase"/>
</dbReference>
<comment type="catalytic activity">
    <reaction evidence="8">
        <text>ATP + H2O = ADP + phosphate + H(+)</text>
        <dbReference type="Rhea" id="RHEA:13065"/>
        <dbReference type="ChEBI" id="CHEBI:15377"/>
        <dbReference type="ChEBI" id="CHEBI:15378"/>
        <dbReference type="ChEBI" id="CHEBI:30616"/>
        <dbReference type="ChEBI" id="CHEBI:43474"/>
        <dbReference type="ChEBI" id="CHEBI:456216"/>
        <dbReference type="EC" id="5.6.2.4"/>
    </reaction>
</comment>
<comment type="catalytic activity">
    <reaction evidence="6">
        <text>Couples ATP hydrolysis with the unwinding of duplex DNA by translocating in the 3'-5' direction.</text>
        <dbReference type="EC" id="5.6.2.4"/>
    </reaction>
</comment>
<feature type="domain" description="UvrD-like helicase ATP-binding" evidence="10">
    <location>
        <begin position="1"/>
        <end position="144"/>
    </location>
</feature>
<evidence type="ECO:0000256" key="4">
    <source>
        <dbReference type="ARBA" id="ARBA00022840"/>
    </source>
</evidence>
<dbReference type="Gene3D" id="3.40.50.300">
    <property type="entry name" value="P-loop containing nucleotide triphosphate hydrolases"/>
    <property type="match status" value="2"/>
</dbReference>
<comment type="caution">
    <text evidence="9">Lacks conserved residue(s) required for the propagation of feature annotation.</text>
</comment>
<evidence type="ECO:0000259" key="11">
    <source>
        <dbReference type="PROSITE" id="PS51217"/>
    </source>
</evidence>
<dbReference type="PANTHER" id="PTHR11070">
    <property type="entry name" value="UVRD / RECB / PCRA DNA HELICASE FAMILY MEMBER"/>
    <property type="match status" value="1"/>
</dbReference>
<dbReference type="GO" id="GO:0005829">
    <property type="term" value="C:cytosol"/>
    <property type="evidence" value="ECO:0007669"/>
    <property type="project" value="TreeGrafter"/>
</dbReference>
<dbReference type="Proteomes" id="UP000019102">
    <property type="component" value="Unassembled WGS sequence"/>
</dbReference>
<gene>
    <name evidence="12" type="ORF">JCM21714_2722</name>
</gene>
<dbReference type="STRING" id="1298598.JCM21714_2722"/>
<dbReference type="EMBL" id="BAVS01000014">
    <property type="protein sequence ID" value="GAE93623.1"/>
    <property type="molecule type" value="Genomic_DNA"/>
</dbReference>
<sequence length="461" mass="53274">MQELHPTIEQLTKMIKQFKAGYQEAKKDKGLVDFADLEHFALDILLEDKETQTASSIAKDLQEKFTEVMIDEYQDTNIVQETILTLVSNQQDGGNMFMVGGDVKQSIYRFRHAEPTLFIEKYKRFAREDDPGYRIDLARNFRSREEVLTAANYIFRQLFDQKVGDIDYDQDAELIYGNKDYEQVPFPDIDTELLIIDQETQEQDTFEEELENEQDLEKAQLEARGYATKIKSWIGTTEIMDKHTGQPRKVEYRDIVILLRSMTWTPTIMEEFKKQGIPVYAELSTGYLAAIEIQVMISLLKVIDNPRQDIPLASVLKSPIVGLSEDQLAKIRLAKKGASYYQALKAYLKTTNDDSLQQFVDQLQRFRREARQGALSTLIWEIYQETGYYDFVGGIPGGRQRQANLRALFDRAKSYESTSFRGLFRFLRFIERMEEKGDDLGAAKALGGTRRCGTDYDDPQK</sequence>
<accession>W4VLB2</accession>
<dbReference type="GO" id="GO:0005524">
    <property type="term" value="F:ATP binding"/>
    <property type="evidence" value="ECO:0007669"/>
    <property type="project" value="UniProtKB-UniRule"/>
</dbReference>
<evidence type="ECO:0000256" key="2">
    <source>
        <dbReference type="ARBA" id="ARBA00022801"/>
    </source>
</evidence>
<evidence type="ECO:0000256" key="7">
    <source>
        <dbReference type="ARBA" id="ARBA00034808"/>
    </source>
</evidence>
<dbReference type="GO" id="GO:0003677">
    <property type="term" value="F:DNA binding"/>
    <property type="evidence" value="ECO:0007669"/>
    <property type="project" value="InterPro"/>
</dbReference>
<dbReference type="GO" id="GO:0016887">
    <property type="term" value="F:ATP hydrolysis activity"/>
    <property type="evidence" value="ECO:0007669"/>
    <property type="project" value="RHEA"/>
</dbReference>
<dbReference type="SUPFAM" id="SSF52540">
    <property type="entry name" value="P-loop containing nucleoside triphosphate hydrolases"/>
    <property type="match status" value="1"/>
</dbReference>
<dbReference type="Pfam" id="PF13361">
    <property type="entry name" value="UvrD_C"/>
    <property type="match status" value="1"/>
</dbReference>
<dbReference type="InterPro" id="IPR014017">
    <property type="entry name" value="DNA_helicase_UvrD-like_C"/>
</dbReference>
<keyword evidence="2 9" id="KW-0378">Hydrolase</keyword>
<dbReference type="Pfam" id="PF00580">
    <property type="entry name" value="UvrD-helicase"/>
    <property type="match status" value="1"/>
</dbReference>
<evidence type="ECO:0000313" key="13">
    <source>
        <dbReference type="Proteomes" id="UP000019102"/>
    </source>
</evidence>
<keyword evidence="3 9" id="KW-0347">Helicase</keyword>
<keyword evidence="4 9" id="KW-0067">ATP-binding</keyword>
<comment type="caution">
    <text evidence="12">The sequence shown here is derived from an EMBL/GenBank/DDBJ whole genome shotgun (WGS) entry which is preliminary data.</text>
</comment>
<keyword evidence="1 9" id="KW-0547">Nucleotide-binding</keyword>
<evidence type="ECO:0000256" key="9">
    <source>
        <dbReference type="PROSITE-ProRule" id="PRU00560"/>
    </source>
</evidence>
<dbReference type="PROSITE" id="PS51217">
    <property type="entry name" value="UVRD_HELICASE_CTER"/>
    <property type="match status" value="1"/>
</dbReference>
<keyword evidence="5" id="KW-0413">Isomerase</keyword>
<evidence type="ECO:0000256" key="3">
    <source>
        <dbReference type="ARBA" id="ARBA00022806"/>
    </source>
</evidence>
<proteinExistence type="predicted"/>
<evidence type="ECO:0000259" key="10">
    <source>
        <dbReference type="PROSITE" id="PS51198"/>
    </source>
</evidence>
<evidence type="ECO:0000256" key="1">
    <source>
        <dbReference type="ARBA" id="ARBA00022741"/>
    </source>
</evidence>
<feature type="domain" description="UvrD-like helicase C-terminal" evidence="11">
    <location>
        <begin position="177"/>
        <end position="461"/>
    </location>
</feature>
<dbReference type="GO" id="GO:0000725">
    <property type="term" value="P:recombinational repair"/>
    <property type="evidence" value="ECO:0007669"/>
    <property type="project" value="TreeGrafter"/>
</dbReference>
<dbReference type="GO" id="GO:0043138">
    <property type="term" value="F:3'-5' DNA helicase activity"/>
    <property type="evidence" value="ECO:0007669"/>
    <property type="project" value="UniProtKB-EC"/>
</dbReference>
<evidence type="ECO:0000313" key="12">
    <source>
        <dbReference type="EMBL" id="GAE93623.1"/>
    </source>
</evidence>
<dbReference type="GO" id="GO:0033202">
    <property type="term" value="C:DNA helicase complex"/>
    <property type="evidence" value="ECO:0007669"/>
    <property type="project" value="TreeGrafter"/>
</dbReference>
<protein>
    <recommendedName>
        <fullName evidence="7">DNA 3'-5' helicase</fullName>
        <ecNumber evidence="7">5.6.2.4</ecNumber>
    </recommendedName>
</protein>
<dbReference type="PROSITE" id="PS51198">
    <property type="entry name" value="UVRD_HELICASE_ATP_BIND"/>
    <property type="match status" value="1"/>
</dbReference>
<evidence type="ECO:0000256" key="6">
    <source>
        <dbReference type="ARBA" id="ARBA00034617"/>
    </source>
</evidence>
<organism evidence="12 13">
    <name type="scientific">Gracilibacillus boraciitolerans JCM 21714</name>
    <dbReference type="NCBI Taxonomy" id="1298598"/>
    <lineage>
        <taxon>Bacteria</taxon>
        <taxon>Bacillati</taxon>
        <taxon>Bacillota</taxon>
        <taxon>Bacilli</taxon>
        <taxon>Bacillales</taxon>
        <taxon>Bacillaceae</taxon>
        <taxon>Gracilibacillus</taxon>
    </lineage>
</organism>
<dbReference type="PANTHER" id="PTHR11070:SF48">
    <property type="entry name" value="ATP-DEPENDENT HELICASE_NUCLEASE SUBUNIT A"/>
    <property type="match status" value="1"/>
</dbReference>
<dbReference type="eggNOG" id="COG1074">
    <property type="taxonomic scope" value="Bacteria"/>
</dbReference>
<dbReference type="Gene3D" id="1.10.486.10">
    <property type="entry name" value="PCRA, domain 4"/>
    <property type="match status" value="1"/>
</dbReference>
<dbReference type="EC" id="5.6.2.4" evidence="7"/>
<name>W4VLB2_9BACI</name>
<dbReference type="InterPro" id="IPR014016">
    <property type="entry name" value="UvrD-like_ATP-bd"/>
</dbReference>
<dbReference type="AlphaFoldDB" id="W4VLB2"/>
<keyword evidence="13" id="KW-1185">Reference proteome</keyword>
<reference evidence="12 13" key="1">
    <citation type="journal article" date="2014" name="Genome Announc.">
        <title>Draft Genome Sequence of the Boron-Tolerant and Moderately Halotolerant Bacterium Gracilibacillus boraciitolerans JCM 21714T.</title>
        <authorList>
            <person name="Ahmed I."/>
            <person name="Oshima K."/>
            <person name="Suda W."/>
            <person name="Kitamura K."/>
            <person name="Iida T."/>
            <person name="Ohmori Y."/>
            <person name="Fujiwara T."/>
            <person name="Hattori M."/>
            <person name="Ohkuma M."/>
        </authorList>
    </citation>
    <scope>NUCLEOTIDE SEQUENCE [LARGE SCALE GENOMIC DNA]</scope>
    <source>
        <strain evidence="12 13">JCM 21714</strain>
    </source>
</reference>